<keyword evidence="8" id="KW-0732">Signal</keyword>
<evidence type="ECO:0000256" key="1">
    <source>
        <dbReference type="ARBA" id="ARBA00004752"/>
    </source>
</evidence>
<keyword evidence="11" id="KW-1185">Reference proteome</keyword>
<gene>
    <name evidence="10" type="ORF">NEE01_16420</name>
</gene>
<feature type="active site" description="Proton donor/acceptor" evidence="7">
    <location>
        <position position="160"/>
    </location>
</feature>
<dbReference type="InterPro" id="IPR005490">
    <property type="entry name" value="LD_TPept_cat_dom"/>
</dbReference>
<dbReference type="RefSeq" id="WP_265269816.1">
    <property type="nucleotide sequence ID" value="NZ_JANFAV010000012.1"/>
</dbReference>
<dbReference type="GO" id="GO:0005576">
    <property type="term" value="C:extracellular region"/>
    <property type="evidence" value="ECO:0007669"/>
    <property type="project" value="TreeGrafter"/>
</dbReference>
<dbReference type="AlphaFoldDB" id="A0AA41ZGA7"/>
<dbReference type="InterPro" id="IPR050979">
    <property type="entry name" value="LD-transpeptidase"/>
</dbReference>
<dbReference type="SUPFAM" id="SSF141523">
    <property type="entry name" value="L,D-transpeptidase catalytic domain-like"/>
    <property type="match status" value="1"/>
</dbReference>
<evidence type="ECO:0000256" key="4">
    <source>
        <dbReference type="ARBA" id="ARBA00022960"/>
    </source>
</evidence>
<dbReference type="PANTHER" id="PTHR30582">
    <property type="entry name" value="L,D-TRANSPEPTIDASE"/>
    <property type="match status" value="1"/>
</dbReference>
<dbReference type="GO" id="GO:0071555">
    <property type="term" value="P:cell wall organization"/>
    <property type="evidence" value="ECO:0007669"/>
    <property type="project" value="UniProtKB-UniRule"/>
</dbReference>
<reference evidence="10" key="1">
    <citation type="submission" date="2022-06" db="EMBL/GenBank/DDBJ databases">
        <title>Sphingomonas sp. nov. isolated from rhizosphere soil of tomato.</title>
        <authorList>
            <person name="Dong H."/>
            <person name="Gao R."/>
        </authorList>
    </citation>
    <scope>NUCLEOTIDE SEQUENCE</scope>
    <source>
        <strain evidence="10">MMSM24</strain>
    </source>
</reference>
<keyword evidence="3" id="KW-0808">Transferase</keyword>
<comment type="pathway">
    <text evidence="1 7">Cell wall biogenesis; peptidoglycan biosynthesis.</text>
</comment>
<dbReference type="GO" id="GO:0008360">
    <property type="term" value="P:regulation of cell shape"/>
    <property type="evidence" value="ECO:0007669"/>
    <property type="project" value="UniProtKB-UniRule"/>
</dbReference>
<evidence type="ECO:0000256" key="6">
    <source>
        <dbReference type="ARBA" id="ARBA00023316"/>
    </source>
</evidence>
<evidence type="ECO:0000256" key="3">
    <source>
        <dbReference type="ARBA" id="ARBA00022679"/>
    </source>
</evidence>
<accession>A0AA41ZGA7</accession>
<keyword evidence="4 7" id="KW-0133">Cell shape</keyword>
<proteinExistence type="inferred from homology"/>
<protein>
    <submittedName>
        <fullName evidence="10">L,D-transpeptidase family protein</fullName>
    </submittedName>
</protein>
<evidence type="ECO:0000259" key="9">
    <source>
        <dbReference type="PROSITE" id="PS52029"/>
    </source>
</evidence>
<evidence type="ECO:0000256" key="8">
    <source>
        <dbReference type="SAM" id="SignalP"/>
    </source>
</evidence>
<dbReference type="Proteomes" id="UP001165565">
    <property type="component" value="Unassembled WGS sequence"/>
</dbReference>
<dbReference type="PANTHER" id="PTHR30582:SF2">
    <property type="entry name" value="L,D-TRANSPEPTIDASE YCIB-RELATED"/>
    <property type="match status" value="1"/>
</dbReference>
<feature type="signal peptide" evidence="8">
    <location>
        <begin position="1"/>
        <end position="27"/>
    </location>
</feature>
<keyword evidence="5 7" id="KW-0573">Peptidoglycan synthesis</keyword>
<feature type="active site" description="Nucleophile" evidence="7">
    <location>
        <position position="173"/>
    </location>
</feature>
<name>A0AA41ZGA7_9SPHN</name>
<dbReference type="Pfam" id="PF03734">
    <property type="entry name" value="YkuD"/>
    <property type="match status" value="1"/>
</dbReference>
<organism evidence="10 11">
    <name type="scientific">Sphingomonas lycopersici</name>
    <dbReference type="NCBI Taxonomy" id="2951807"/>
    <lineage>
        <taxon>Bacteria</taxon>
        <taxon>Pseudomonadati</taxon>
        <taxon>Pseudomonadota</taxon>
        <taxon>Alphaproteobacteria</taxon>
        <taxon>Sphingomonadales</taxon>
        <taxon>Sphingomonadaceae</taxon>
        <taxon>Sphingomonas</taxon>
    </lineage>
</organism>
<dbReference type="GO" id="GO:0071972">
    <property type="term" value="F:peptidoglycan L,D-transpeptidase activity"/>
    <property type="evidence" value="ECO:0007669"/>
    <property type="project" value="TreeGrafter"/>
</dbReference>
<feature type="chain" id="PRO_5041236193" evidence="8">
    <location>
        <begin position="28"/>
        <end position="211"/>
    </location>
</feature>
<evidence type="ECO:0000256" key="5">
    <source>
        <dbReference type="ARBA" id="ARBA00022984"/>
    </source>
</evidence>
<feature type="domain" description="L,D-TPase catalytic" evidence="9">
    <location>
        <begin position="89"/>
        <end position="197"/>
    </location>
</feature>
<evidence type="ECO:0000313" key="11">
    <source>
        <dbReference type="Proteomes" id="UP001165565"/>
    </source>
</evidence>
<keyword evidence="6 7" id="KW-0961">Cell wall biogenesis/degradation</keyword>
<dbReference type="CDD" id="cd16913">
    <property type="entry name" value="YkuD_like"/>
    <property type="match status" value="1"/>
</dbReference>
<dbReference type="PROSITE" id="PS52029">
    <property type="entry name" value="LD_TPASE"/>
    <property type="match status" value="1"/>
</dbReference>
<comment type="similarity">
    <text evidence="2">Belongs to the YkuD family.</text>
</comment>
<dbReference type="GO" id="GO:0018104">
    <property type="term" value="P:peptidoglycan-protein cross-linking"/>
    <property type="evidence" value="ECO:0007669"/>
    <property type="project" value="TreeGrafter"/>
</dbReference>
<evidence type="ECO:0000313" key="10">
    <source>
        <dbReference type="EMBL" id="MCW6536364.1"/>
    </source>
</evidence>
<dbReference type="EMBL" id="JANFAV010000012">
    <property type="protein sequence ID" value="MCW6536364.1"/>
    <property type="molecule type" value="Genomic_DNA"/>
</dbReference>
<sequence>MSGGMLHPSYLALGVAAMCAATSVTIAATRPVPAHVLVSRVVPPVTKLPHQDEAASAAYTIKRVLPIKGAMHMGEFHWDEAGAPSTGRVIVTVDLAAQVISIFRDGYEIGTAAVLYGADAKPTPTGVYPITQKDATHVSNIYDAPMPYMLRLTNDGISIHASEVRDGYMTHGCIGVPTAFAKKLFEAVKLGDTVIVTRGEKLDVGKPVTAA</sequence>
<evidence type="ECO:0000256" key="7">
    <source>
        <dbReference type="PROSITE-ProRule" id="PRU01373"/>
    </source>
</evidence>
<comment type="caution">
    <text evidence="10">The sequence shown here is derived from an EMBL/GenBank/DDBJ whole genome shotgun (WGS) entry which is preliminary data.</text>
</comment>
<dbReference type="Gene3D" id="2.40.440.10">
    <property type="entry name" value="L,D-transpeptidase catalytic domain-like"/>
    <property type="match status" value="1"/>
</dbReference>
<dbReference type="GO" id="GO:0016740">
    <property type="term" value="F:transferase activity"/>
    <property type="evidence" value="ECO:0007669"/>
    <property type="project" value="UniProtKB-KW"/>
</dbReference>
<evidence type="ECO:0000256" key="2">
    <source>
        <dbReference type="ARBA" id="ARBA00005992"/>
    </source>
</evidence>
<dbReference type="InterPro" id="IPR038063">
    <property type="entry name" value="Transpep_catalytic_dom"/>
</dbReference>